<evidence type="ECO:0000256" key="16">
    <source>
        <dbReference type="PIRSR" id="PIRSR634016-4"/>
    </source>
</evidence>
<comment type="subcellular location">
    <subcellularLocation>
        <location evidence="1">Cell membrane</location>
        <topology evidence="1">Lipid-anchor</topology>
        <topology evidence="1">GPI-anchor</topology>
    </subcellularLocation>
</comment>
<evidence type="ECO:0000256" key="3">
    <source>
        <dbReference type="ARBA" id="ARBA00022475"/>
    </source>
</evidence>
<keyword evidence="9 15" id="KW-0862">Zinc</keyword>
<feature type="binding site" evidence="15">
    <location>
        <position position="1284"/>
    </location>
    <ligand>
        <name>Zn(2+)</name>
        <dbReference type="ChEBI" id="CHEBI:29105"/>
        <note>catalytic</note>
    </ligand>
</feature>
<dbReference type="InterPro" id="IPR024571">
    <property type="entry name" value="ERAP1-like_C_dom"/>
</dbReference>
<dbReference type="InterPro" id="IPR014782">
    <property type="entry name" value="Peptidase_M1_dom"/>
</dbReference>
<keyword evidence="5" id="KW-0645">Protease</keyword>
<evidence type="ECO:0000313" key="22">
    <source>
        <dbReference type="Proteomes" id="UP000789524"/>
    </source>
</evidence>
<evidence type="ECO:0000256" key="8">
    <source>
        <dbReference type="ARBA" id="ARBA00022801"/>
    </source>
</evidence>
<feature type="binding site" evidence="15">
    <location>
        <position position="1261"/>
    </location>
    <ligand>
        <name>Zn(2+)</name>
        <dbReference type="ChEBI" id="CHEBI:29105"/>
        <note>catalytic</note>
    </ligand>
</feature>
<evidence type="ECO:0000256" key="5">
    <source>
        <dbReference type="ARBA" id="ARBA00022670"/>
    </source>
</evidence>
<dbReference type="PANTHER" id="PTHR11533">
    <property type="entry name" value="PROTEASE M1 ZINC METALLOPROTEASE"/>
    <property type="match status" value="1"/>
</dbReference>
<dbReference type="InterPro" id="IPR045357">
    <property type="entry name" value="Aminopeptidase_N-like_N"/>
</dbReference>
<dbReference type="Pfam" id="PF17900">
    <property type="entry name" value="Peptidase_M1_N"/>
    <property type="match status" value="2"/>
</dbReference>
<dbReference type="GO" id="GO:0006508">
    <property type="term" value="P:proteolysis"/>
    <property type="evidence" value="ECO:0007669"/>
    <property type="project" value="UniProtKB-KW"/>
</dbReference>
<organism evidence="21 22">
    <name type="scientific">Danaus chrysippus</name>
    <name type="common">African queen</name>
    <dbReference type="NCBI Taxonomy" id="151541"/>
    <lineage>
        <taxon>Eukaryota</taxon>
        <taxon>Metazoa</taxon>
        <taxon>Ecdysozoa</taxon>
        <taxon>Arthropoda</taxon>
        <taxon>Hexapoda</taxon>
        <taxon>Insecta</taxon>
        <taxon>Pterygota</taxon>
        <taxon>Neoptera</taxon>
        <taxon>Endopterygota</taxon>
        <taxon>Lepidoptera</taxon>
        <taxon>Glossata</taxon>
        <taxon>Ditrysia</taxon>
        <taxon>Papilionoidea</taxon>
        <taxon>Nymphalidae</taxon>
        <taxon>Danainae</taxon>
        <taxon>Danaini</taxon>
        <taxon>Danaina</taxon>
        <taxon>Danaus</taxon>
        <taxon>Anosia</taxon>
    </lineage>
</organism>
<evidence type="ECO:0000256" key="13">
    <source>
        <dbReference type="ARBA" id="ARBA00023288"/>
    </source>
</evidence>
<feature type="domain" description="Aminopeptidase N-like N-terminal" evidence="20">
    <location>
        <begin position="64"/>
        <end position="253"/>
    </location>
</feature>
<evidence type="ECO:0000256" key="1">
    <source>
        <dbReference type="ARBA" id="ARBA00004609"/>
    </source>
</evidence>
<keyword evidence="6 15" id="KW-0479">Metal-binding</keyword>
<dbReference type="InterPro" id="IPR027268">
    <property type="entry name" value="Peptidase_M4/M1_CTD_sf"/>
</dbReference>
<dbReference type="PRINTS" id="PR00756">
    <property type="entry name" value="ALADIPTASE"/>
</dbReference>
<name>A0A8J2VVX3_9NEOP</name>
<dbReference type="GO" id="GO:0098552">
    <property type="term" value="C:side of membrane"/>
    <property type="evidence" value="ECO:0007669"/>
    <property type="project" value="UniProtKB-KW"/>
</dbReference>
<dbReference type="Pfam" id="PF01433">
    <property type="entry name" value="Peptidase_M1"/>
    <property type="match status" value="2"/>
</dbReference>
<dbReference type="GO" id="GO:0005886">
    <property type="term" value="C:plasma membrane"/>
    <property type="evidence" value="ECO:0007669"/>
    <property type="project" value="UniProtKB-SubCell"/>
</dbReference>
<evidence type="ECO:0000259" key="19">
    <source>
        <dbReference type="Pfam" id="PF11838"/>
    </source>
</evidence>
<keyword evidence="3" id="KW-1003">Cell membrane</keyword>
<feature type="domain" description="Peptidase M1 membrane alanine aminopeptidase" evidence="18">
    <location>
        <begin position="308"/>
        <end position="502"/>
    </location>
</feature>
<keyword evidence="12" id="KW-0325">Glycoprotein</keyword>
<dbReference type="CDD" id="cd09601">
    <property type="entry name" value="M1_APN-Q_like"/>
    <property type="match status" value="2"/>
</dbReference>
<comment type="similarity">
    <text evidence="2">Belongs to the peptidase M1 family.</text>
</comment>
<evidence type="ECO:0000259" key="18">
    <source>
        <dbReference type="Pfam" id="PF01433"/>
    </source>
</evidence>
<dbReference type="Gene3D" id="1.10.390.10">
    <property type="entry name" value="Neutral Protease Domain 2"/>
    <property type="match status" value="2"/>
</dbReference>
<feature type="site" description="Transition state stabilizer" evidence="16">
    <location>
        <position position="1348"/>
    </location>
</feature>
<evidence type="ECO:0000256" key="14">
    <source>
        <dbReference type="PIRSR" id="PIRSR634016-1"/>
    </source>
</evidence>
<feature type="active site" description="Proton acceptor" evidence="14">
    <location>
        <position position="1262"/>
    </location>
</feature>
<dbReference type="Gene3D" id="1.25.50.20">
    <property type="match status" value="3"/>
</dbReference>
<dbReference type="GO" id="GO:0005615">
    <property type="term" value="C:extracellular space"/>
    <property type="evidence" value="ECO:0007669"/>
    <property type="project" value="TreeGrafter"/>
</dbReference>
<evidence type="ECO:0000256" key="6">
    <source>
        <dbReference type="ARBA" id="ARBA00022723"/>
    </source>
</evidence>
<comment type="caution">
    <text evidence="21">The sequence shown here is derived from an EMBL/GenBank/DDBJ whole genome shotgun (WGS) entry which is preliminary data.</text>
</comment>
<accession>A0A8J2VVX3</accession>
<feature type="domain" description="Aminopeptidase N-like N-terminal" evidence="20">
    <location>
        <begin position="955"/>
        <end position="1150"/>
    </location>
</feature>
<evidence type="ECO:0000256" key="2">
    <source>
        <dbReference type="ARBA" id="ARBA00010136"/>
    </source>
</evidence>
<feature type="signal peptide" evidence="17">
    <location>
        <begin position="1"/>
        <end position="18"/>
    </location>
</feature>
<evidence type="ECO:0000256" key="17">
    <source>
        <dbReference type="SAM" id="SignalP"/>
    </source>
</evidence>
<evidence type="ECO:0000256" key="7">
    <source>
        <dbReference type="ARBA" id="ARBA00022729"/>
    </source>
</evidence>
<protein>
    <submittedName>
        <fullName evidence="21">(African queen) hypothetical protein</fullName>
    </submittedName>
</protein>
<dbReference type="FunFam" id="2.60.40.1910:FF:000008">
    <property type="entry name" value="Aminopeptidase"/>
    <property type="match status" value="2"/>
</dbReference>
<keyword evidence="11" id="KW-0472">Membrane</keyword>
<dbReference type="Gene3D" id="2.60.40.1910">
    <property type="match status" value="2"/>
</dbReference>
<feature type="domain" description="Peptidase M1 membrane alanine aminopeptidase" evidence="18">
    <location>
        <begin position="1186"/>
        <end position="1397"/>
    </location>
</feature>
<dbReference type="GO" id="GO:0070006">
    <property type="term" value="F:metalloaminopeptidase activity"/>
    <property type="evidence" value="ECO:0007669"/>
    <property type="project" value="TreeGrafter"/>
</dbReference>
<feature type="chain" id="PRO_5035247749" evidence="17">
    <location>
        <begin position="19"/>
        <end position="1872"/>
    </location>
</feature>
<evidence type="ECO:0000256" key="10">
    <source>
        <dbReference type="ARBA" id="ARBA00023049"/>
    </source>
</evidence>
<dbReference type="OrthoDB" id="10031169at2759"/>
<dbReference type="Pfam" id="PF11838">
    <property type="entry name" value="ERAP1_C"/>
    <property type="match status" value="2"/>
</dbReference>
<reference evidence="21" key="1">
    <citation type="submission" date="2021-09" db="EMBL/GenBank/DDBJ databases">
        <authorList>
            <person name="Martin H S."/>
        </authorList>
    </citation>
    <scope>NUCLEOTIDE SEQUENCE</scope>
</reference>
<evidence type="ECO:0000256" key="11">
    <source>
        <dbReference type="ARBA" id="ARBA00023136"/>
    </source>
</evidence>
<gene>
    <name evidence="21" type="ORF">DCHRY22_LOCUS1439</name>
</gene>
<evidence type="ECO:0000259" key="20">
    <source>
        <dbReference type="Pfam" id="PF17900"/>
    </source>
</evidence>
<evidence type="ECO:0000313" key="21">
    <source>
        <dbReference type="EMBL" id="CAG9559613.1"/>
    </source>
</evidence>
<dbReference type="InterPro" id="IPR050344">
    <property type="entry name" value="Peptidase_M1_aminopeptidases"/>
</dbReference>
<dbReference type="InterPro" id="IPR042097">
    <property type="entry name" value="Aminopeptidase_N-like_N_sf"/>
</dbReference>
<feature type="domain" description="ERAP1-like C-terminal" evidence="19">
    <location>
        <begin position="1496"/>
        <end position="1798"/>
    </location>
</feature>
<keyword evidence="7 17" id="KW-0732">Signal</keyword>
<dbReference type="FunFam" id="1.10.390.10:FF:000019">
    <property type="entry name" value="Aminopeptidase"/>
    <property type="match status" value="2"/>
</dbReference>
<proteinExistence type="inferred from homology"/>
<feature type="domain" description="ERAP1-like C-terminal" evidence="19">
    <location>
        <begin position="602"/>
        <end position="767"/>
    </location>
</feature>
<feature type="binding site" evidence="15">
    <location>
        <position position="1265"/>
    </location>
    <ligand>
        <name>Zn(2+)</name>
        <dbReference type="ChEBI" id="CHEBI:29105"/>
        <note>catalytic</note>
    </ligand>
</feature>
<dbReference type="InterPro" id="IPR034016">
    <property type="entry name" value="M1_APN-typ"/>
</dbReference>
<dbReference type="Gene3D" id="2.60.40.1730">
    <property type="entry name" value="tricorn interacting facor f3 domain"/>
    <property type="match status" value="2"/>
</dbReference>
<evidence type="ECO:0000256" key="9">
    <source>
        <dbReference type="ARBA" id="ARBA00022833"/>
    </source>
</evidence>
<keyword evidence="10" id="KW-0482">Metalloprotease</keyword>
<comment type="cofactor">
    <cofactor evidence="15">
        <name>Zn(2+)</name>
        <dbReference type="ChEBI" id="CHEBI:29105"/>
    </cofactor>
    <text evidence="15">Binds 1 zinc ion per subunit.</text>
</comment>
<evidence type="ECO:0000256" key="12">
    <source>
        <dbReference type="ARBA" id="ARBA00023180"/>
    </source>
</evidence>
<evidence type="ECO:0000256" key="15">
    <source>
        <dbReference type="PIRSR" id="PIRSR634016-3"/>
    </source>
</evidence>
<keyword evidence="4" id="KW-0336">GPI-anchor</keyword>
<keyword evidence="8" id="KW-0378">Hydrolase</keyword>
<dbReference type="Proteomes" id="UP000789524">
    <property type="component" value="Unassembled WGS sequence"/>
</dbReference>
<sequence length="1872" mass="213185">MATTRAVFLILMWAYASGLSSPPVTRSTIFGDEKRVGEIFENIDIVNDDANNYTLYRLPTTTRPKHYDILWTIDINRRVFGGQVDIELYATQPNVSEIVIHAHEMNYSFVELKHNNAIIPQQYSLQPDAEFMRIILPNSSMQYNASNPVIYVLSVGFSASLRKDMYGIYESWYRNPGEQEKWMATTQFQPTSARKAFPCYDEPSFKATFNITIRRPTELKSWSLTRRLYTENATIAGYQNDIYSKTPVMSTYLLALIVADYDSITLPSNASEQFHYEVIARRSVLRNQGNYALNLGQNLTEVMGIHVGKDYFSLHENLKMTHAAIPDFGAGAMENFGLITYREAYLMYDGEHTNDYFKQLIAYILSHEIAHMWFGNWVTCDFWDNTWLNEGFARYYQYFLTHWVEGYMGLDSRFINEQLHTSLLADSSDSAHALTNPNIGSPSSISNMFSTITYNKGASVIRMTEHLLGSQIFEMGLRKYLVDNAYKTARPIDLFEALQNVSLSTGAISQYRDFSFIEYFKSWTEQAGHPIVNVQVNHQTGDMVITQRRFSINTGLSRNNKQYVIPLTFTSADNIDFDNLKPSHIMKDGVVVINRGSVGNHWVIFNKQQTGFYRVNYDDYTWDLITAALRSPNRTLIHEYNRAQIVNDVFQFARSGLMPYNKAFNILSFLENETAYTPWVAAITGFNWIRNRFAGTNYSAPLEGLIAKWASTAMNQLTYYPQQNDTFMTSYLRYQLAPFMCSMNVQECLNAAETQFRALVNNRTELINNIVEENFVIRKQDYTTAFNTIFNGEYENVQIAFRFIQRNLTQVLTAFESASPISNIASRLRSAQEINAFISWATQNNNTLGQYYNAVVNQAQTTQSSLDWAVEVQDDIGQYLDEGDIEITTTTFAPPSTPQISTITPPPLVEPESPNLPDSSGLLALSPIPVAEDEWEEFSRSLRSPAYRLPNTTRPSRYEISLTPYFDVIPTPNIPPFSFDGQVSIWIQATQSGVREIVMHCNSLVINTVTVSLNNTAMNLTNSNFTCEMPYAFLRIGTSEPLQMGQEYVININYRGFFQTNMRGFYRSWYRDSTGFKWMGTTQFQPGHARQAFPCYDEPSFKAYFDITIHREPSFSPSISNMPIKSTSTISVPGRVSETFFTTPLTSTYLVAFIVSHYDRVESNGSPNRPFHIYARNNAGITGNYSLVMGEKLLEAMENYTQIPYYTMARNITMQQAAIPDFSAGAMENWGLLTYREALILFDPQNTNNFYKQRVANIVSHEVAHMWFGNLVTCAWWDNLWLNEGFARFYQYYLTHSVDKDLGFDIRFIVEQLQTAMISDSIDSAHALINPNVNDPTSVSNHFSTITYARGASVLRMTQHFLGETTYLKGLRKYLRARQFDVAEPQHLFNALDEAAREDGALSAYGGITINSYFRSWAEKAGHPLLTVNINQTSGLMTVRQARWERNTGVSNFTSIWEVPITWTRAGAPDFNNLKPSQVITTDVTNIERGTRGLEWVIFNKQESGFYRVNYDDNNWALLTRALRSSNRTVIHELNRAQIVDDLFQLARAGVMTYTRAFNILSFLEFEDSYAPWIAAIAGFNFARNRLIYDTTNMQRLHTLAIKQSAAITRRLGHVERNGESFMDGLLRMHVNTFLCNVGHPDCLEAARVSFANWRNGGFIPANMRQWVYCSGLRQGNASDFDFFWNEFLNEDLANNIVVMIGAAGCTNDVGSLEKFLDAIITVNNSAEIIRPQDNSAAWSSAVTGNDANPIRVLSWLKRNVNLFIERNISLQTPISNIASRLRNENEISELLSWLEANRGILGSAYNTGISNIATTRSNMAWSSRRVSEFSRYFDTGYIEDKIDDDNDNDSANIATLSIATLLATVAISLNI</sequence>
<dbReference type="SUPFAM" id="SSF55486">
    <property type="entry name" value="Metalloproteases ('zincins'), catalytic domain"/>
    <property type="match status" value="2"/>
</dbReference>
<keyword evidence="22" id="KW-1185">Reference proteome</keyword>
<dbReference type="SUPFAM" id="SSF63737">
    <property type="entry name" value="Leukotriene A4 hydrolase N-terminal domain"/>
    <property type="match status" value="2"/>
</dbReference>
<dbReference type="InterPro" id="IPR001930">
    <property type="entry name" value="Peptidase_M1"/>
</dbReference>
<keyword evidence="13" id="KW-0449">Lipoprotein</keyword>
<dbReference type="GO" id="GO:0043171">
    <property type="term" value="P:peptide catabolic process"/>
    <property type="evidence" value="ECO:0007669"/>
    <property type="project" value="TreeGrafter"/>
</dbReference>
<evidence type="ECO:0000256" key="4">
    <source>
        <dbReference type="ARBA" id="ARBA00022622"/>
    </source>
</evidence>
<dbReference type="GO" id="GO:0005737">
    <property type="term" value="C:cytoplasm"/>
    <property type="evidence" value="ECO:0007669"/>
    <property type="project" value="TreeGrafter"/>
</dbReference>
<dbReference type="PANTHER" id="PTHR11533:SF301">
    <property type="entry name" value="AMINOPEPTIDASE"/>
    <property type="match status" value="1"/>
</dbReference>
<dbReference type="EMBL" id="CAKASE010000044">
    <property type="protein sequence ID" value="CAG9559613.1"/>
    <property type="molecule type" value="Genomic_DNA"/>
</dbReference>
<dbReference type="GO" id="GO:0008270">
    <property type="term" value="F:zinc ion binding"/>
    <property type="evidence" value="ECO:0007669"/>
    <property type="project" value="InterPro"/>
</dbReference>
<dbReference type="GO" id="GO:0042277">
    <property type="term" value="F:peptide binding"/>
    <property type="evidence" value="ECO:0007669"/>
    <property type="project" value="TreeGrafter"/>
</dbReference>